<evidence type="ECO:0000256" key="1">
    <source>
        <dbReference type="ARBA" id="ARBA00004167"/>
    </source>
</evidence>
<protein>
    <recommendedName>
        <fullName evidence="8">Glycosyltransferase family 92 protein</fullName>
        <ecNumber evidence="8">2.4.1.-</ecNumber>
    </recommendedName>
</protein>
<dbReference type="GO" id="GO:0005737">
    <property type="term" value="C:cytoplasm"/>
    <property type="evidence" value="ECO:0007669"/>
    <property type="project" value="TreeGrafter"/>
</dbReference>
<name>A0A8J1UH98_OWEFU</name>
<keyword evidence="3 8" id="KW-0328">Glycosyltransferase</keyword>
<dbReference type="GO" id="GO:0016020">
    <property type="term" value="C:membrane"/>
    <property type="evidence" value="ECO:0007669"/>
    <property type="project" value="UniProtKB-SubCell"/>
</dbReference>
<evidence type="ECO:0000313" key="10">
    <source>
        <dbReference type="Proteomes" id="UP000749559"/>
    </source>
</evidence>
<feature type="non-terminal residue" evidence="9">
    <location>
        <position position="1"/>
    </location>
</feature>
<accession>A0A8J1UH98</accession>
<dbReference type="EC" id="2.4.1.-" evidence="8"/>
<evidence type="ECO:0000256" key="8">
    <source>
        <dbReference type="RuleBase" id="RU366017"/>
    </source>
</evidence>
<sequence length="501" mass="57756">SSQMLLRMLLRRLSMSRYLLTRGMRKKGMFTVTILVIFLYYVIRYMFPVMLEELQYTEGIEKDALRTLHATKSVLIKDGLEKRNLLSMMTSSRPQPSAPNPLTIWYQIPGTTAILYSAYFDNRPLGAQTSDGPIIRILGIGKINLPNERTFTQKLFCRVSYSNKQDVCLSKEVTKIFMNRKPNYNNAQMKHHDLYFICHLPVSVVFSQPTKVSLSTDRSCTSSYSYPLPIRKLSTFSLTPKLEFGVCIQKAIYQINQYHLVAFIEMTRLLGASFVAIYDESLNETDIRLLNEYIKDGFVRLKRFRLGDIGIKDIPWHGQHIVMNDCLYSNMASTKYLVYIDLDEMITPHQAINWPAMIKQLNKSKTIATYSFRNSFFVPTRKKIRVNSLNGSVYLTHLLRTPPTPGNHKRTKYITEAHSTVTVGVHVVWEQLPGYGGYLVSPEIGLMHHYKYVGNRYVATGSIFTEDNTMLKYKDVLNKAIQENIQNIRKANTTTSKLDYM</sequence>
<evidence type="ECO:0000256" key="4">
    <source>
        <dbReference type="ARBA" id="ARBA00022679"/>
    </source>
</evidence>
<evidence type="ECO:0000256" key="3">
    <source>
        <dbReference type="ARBA" id="ARBA00022676"/>
    </source>
</evidence>
<dbReference type="OrthoDB" id="6232146at2759"/>
<evidence type="ECO:0000256" key="6">
    <source>
        <dbReference type="ARBA" id="ARBA00022989"/>
    </source>
</evidence>
<comment type="subcellular location">
    <subcellularLocation>
        <location evidence="1">Membrane</location>
        <topology evidence="1">Single-pass membrane protein</topology>
    </subcellularLocation>
</comment>
<keyword evidence="6" id="KW-1133">Transmembrane helix</keyword>
<keyword evidence="10" id="KW-1185">Reference proteome</keyword>
<proteinExistence type="inferred from homology"/>
<evidence type="ECO:0000313" key="9">
    <source>
        <dbReference type="EMBL" id="CAH1785281.1"/>
    </source>
</evidence>
<dbReference type="PANTHER" id="PTHR21461">
    <property type="entry name" value="GLYCOSYLTRANSFERASE FAMILY 92 PROTEIN"/>
    <property type="match status" value="1"/>
</dbReference>
<dbReference type="Pfam" id="PF01697">
    <property type="entry name" value="Glyco_transf_92"/>
    <property type="match status" value="1"/>
</dbReference>
<dbReference type="Proteomes" id="UP000749559">
    <property type="component" value="Unassembled WGS sequence"/>
</dbReference>
<evidence type="ECO:0000256" key="5">
    <source>
        <dbReference type="ARBA" id="ARBA00022692"/>
    </source>
</evidence>
<gene>
    <name evidence="9" type="ORF">OFUS_LOCUS11358</name>
</gene>
<dbReference type="AlphaFoldDB" id="A0A8J1UH98"/>
<evidence type="ECO:0000256" key="2">
    <source>
        <dbReference type="ARBA" id="ARBA00007647"/>
    </source>
</evidence>
<dbReference type="PANTHER" id="PTHR21461:SF69">
    <property type="entry name" value="GLYCOSYLTRANSFERASE FAMILY 92 PROTEIN"/>
    <property type="match status" value="1"/>
</dbReference>
<reference evidence="9" key="1">
    <citation type="submission" date="2022-03" db="EMBL/GenBank/DDBJ databases">
        <authorList>
            <person name="Martin C."/>
        </authorList>
    </citation>
    <scope>NUCLEOTIDE SEQUENCE</scope>
</reference>
<keyword evidence="5" id="KW-0812">Transmembrane</keyword>
<comment type="caution">
    <text evidence="9">The sequence shown here is derived from an EMBL/GenBank/DDBJ whole genome shotgun (WGS) entry which is preliminary data.</text>
</comment>
<dbReference type="EMBL" id="CAIIXF020000006">
    <property type="protein sequence ID" value="CAH1785281.1"/>
    <property type="molecule type" value="Genomic_DNA"/>
</dbReference>
<evidence type="ECO:0000256" key="7">
    <source>
        <dbReference type="ARBA" id="ARBA00023136"/>
    </source>
</evidence>
<keyword evidence="4 8" id="KW-0808">Transferase</keyword>
<keyword evidence="7" id="KW-0472">Membrane</keyword>
<dbReference type="GO" id="GO:0016757">
    <property type="term" value="F:glycosyltransferase activity"/>
    <property type="evidence" value="ECO:0007669"/>
    <property type="project" value="UniProtKB-UniRule"/>
</dbReference>
<comment type="similarity">
    <text evidence="2 8">Belongs to the glycosyltransferase 92 family.</text>
</comment>
<organism evidence="9 10">
    <name type="scientific">Owenia fusiformis</name>
    <name type="common">Polychaete worm</name>
    <dbReference type="NCBI Taxonomy" id="6347"/>
    <lineage>
        <taxon>Eukaryota</taxon>
        <taxon>Metazoa</taxon>
        <taxon>Spiralia</taxon>
        <taxon>Lophotrochozoa</taxon>
        <taxon>Annelida</taxon>
        <taxon>Polychaeta</taxon>
        <taxon>Sedentaria</taxon>
        <taxon>Canalipalpata</taxon>
        <taxon>Sabellida</taxon>
        <taxon>Oweniida</taxon>
        <taxon>Oweniidae</taxon>
        <taxon>Owenia</taxon>
    </lineage>
</organism>
<dbReference type="InterPro" id="IPR008166">
    <property type="entry name" value="Glyco_transf_92"/>
</dbReference>